<comment type="similarity">
    <text evidence="1">Belongs to the FAD-binding monooxygenase family.</text>
</comment>
<dbReference type="Proteomes" id="UP000186817">
    <property type="component" value="Unassembled WGS sequence"/>
</dbReference>
<evidence type="ECO:0000313" key="3">
    <source>
        <dbReference type="Proteomes" id="UP000186817"/>
    </source>
</evidence>
<reference evidence="2 3" key="1">
    <citation type="submission" date="2016-02" db="EMBL/GenBank/DDBJ databases">
        <title>Genome analysis of coral dinoflagellate symbionts highlights evolutionary adaptations to a symbiotic lifestyle.</title>
        <authorList>
            <person name="Aranda M."/>
            <person name="Li Y."/>
            <person name="Liew Y.J."/>
            <person name="Baumgarten S."/>
            <person name="Simakov O."/>
            <person name="Wilson M."/>
            <person name="Piel J."/>
            <person name="Ashoor H."/>
            <person name="Bougouffa S."/>
            <person name="Bajic V.B."/>
            <person name="Ryu T."/>
            <person name="Ravasi T."/>
            <person name="Bayer T."/>
            <person name="Micklem G."/>
            <person name="Kim H."/>
            <person name="Bhak J."/>
            <person name="Lajeunesse T.C."/>
            <person name="Voolstra C.R."/>
        </authorList>
    </citation>
    <scope>NUCLEOTIDE SEQUENCE [LARGE SCALE GENOMIC DNA]</scope>
    <source>
        <strain evidence="2 3">CCMP2467</strain>
    </source>
</reference>
<organism evidence="2 3">
    <name type="scientific">Symbiodinium microadriaticum</name>
    <name type="common">Dinoflagellate</name>
    <name type="synonym">Zooxanthella microadriatica</name>
    <dbReference type="NCBI Taxonomy" id="2951"/>
    <lineage>
        <taxon>Eukaryota</taxon>
        <taxon>Sar</taxon>
        <taxon>Alveolata</taxon>
        <taxon>Dinophyceae</taxon>
        <taxon>Suessiales</taxon>
        <taxon>Symbiodiniaceae</taxon>
        <taxon>Symbiodinium</taxon>
    </lineage>
</organism>
<dbReference type="EMBL" id="LSRX01000950">
    <property type="protein sequence ID" value="OLP85881.1"/>
    <property type="molecule type" value="Genomic_DNA"/>
</dbReference>
<dbReference type="SUPFAM" id="SSF51905">
    <property type="entry name" value="FAD/NAD(P)-binding domain"/>
    <property type="match status" value="1"/>
</dbReference>
<accession>A0A1Q9CSJ8</accession>
<keyword evidence="3" id="KW-1185">Reference proteome</keyword>
<dbReference type="Gene3D" id="3.50.50.60">
    <property type="entry name" value="FAD/NAD(P)-binding domain"/>
    <property type="match status" value="2"/>
</dbReference>
<gene>
    <name evidence="2" type="ORF">AK812_SmicGene33083</name>
</gene>
<dbReference type="InterPro" id="IPR051209">
    <property type="entry name" value="FAD-bind_Monooxygenase_sf"/>
</dbReference>
<evidence type="ECO:0000256" key="1">
    <source>
        <dbReference type="ARBA" id="ARBA00010139"/>
    </source>
</evidence>
<name>A0A1Q9CSJ8_SYMMI</name>
<dbReference type="PANTHER" id="PTHR42877">
    <property type="entry name" value="L-ORNITHINE N(5)-MONOOXYGENASE-RELATED"/>
    <property type="match status" value="1"/>
</dbReference>
<evidence type="ECO:0000313" key="2">
    <source>
        <dbReference type="EMBL" id="OLP85881.1"/>
    </source>
</evidence>
<dbReference type="AlphaFoldDB" id="A0A1Q9CSJ8"/>
<comment type="caution">
    <text evidence="2">The sequence shown here is derived from an EMBL/GenBank/DDBJ whole genome shotgun (WGS) entry which is preliminary data.</text>
</comment>
<dbReference type="OrthoDB" id="74360at2759"/>
<dbReference type="InterPro" id="IPR036188">
    <property type="entry name" value="FAD/NAD-bd_sf"/>
</dbReference>
<proteinExistence type="inferred from homology"/>
<sequence length="589" mass="65808">MVWPTVKEVQEYRKKVYKIASDVIANHPDLEDSNGTTPVKITWDHPLWSIFTGADQPVDAILYVKLHQSRRNESGIQGDVSPHEHVLFETSCCCSGSGMLVGFSGFVGIVGFRTWSEDAGLQMQVRGACHAMQQRMDTWANCQEGWCATGAGSNQFVYFFDKVFWHFVAFHSRLVPVLALVGLHQILLVLLDCLLPLLVTADPVEDANGIFDWVSCLRHNVQTPASPNCGATASVMTCPVKQSTSVLEIKMFLAMKLGIDPGVMSVVTKQGCSWRIQTDSEEIARKVMVKGIKSFKRERHKWPPSPIAIIGTGHAGLRQAMFFLKNKEYNFIVYDRKALVGGTSWIDQANTTSKLQTELGTYHLQYDEDNPVPKNMSTWPSTAELLQHFREVSEEYGIMPYCKMCTNIKEIKIKTGTKQEVQAEMAQRGWATQTYTLTLEPTDGTGDGRGDNIGATGAPCEDVDHSAVIMYPGNLTIPKRCELPGEDTFEGEVSYAIMNDFDYGKVTGKQVAILGHGAFAVENLRTCMEFSCRQAYMVCRRKNLACPRVVSWFINQSVHPINGPLTMKSFLPMYNLLGFDPWNTSRTTF</sequence>
<protein>
    <submittedName>
        <fullName evidence="2">Uncharacterized protein</fullName>
    </submittedName>
</protein>
<dbReference type="PANTHER" id="PTHR42877:SF4">
    <property type="entry name" value="FAD_NAD(P)-BINDING DOMAIN-CONTAINING PROTEIN-RELATED"/>
    <property type="match status" value="1"/>
</dbReference>